<gene>
    <name evidence="5" type="ORF">CHLRE_06g285900v5</name>
</gene>
<feature type="compositionally biased region" description="Low complexity" evidence="4">
    <location>
        <begin position="277"/>
        <end position="291"/>
    </location>
</feature>
<evidence type="ECO:0000313" key="5">
    <source>
        <dbReference type="EMBL" id="PNW82607.1"/>
    </source>
</evidence>
<name>A0A2K3DQ36_CHLRE</name>
<dbReference type="Proteomes" id="UP000006906">
    <property type="component" value="Chromosome 6"/>
</dbReference>
<feature type="compositionally biased region" description="Polar residues" evidence="4">
    <location>
        <begin position="385"/>
        <end position="395"/>
    </location>
</feature>
<feature type="compositionally biased region" description="Low complexity" evidence="4">
    <location>
        <begin position="812"/>
        <end position="822"/>
    </location>
</feature>
<dbReference type="Pfam" id="PF13516">
    <property type="entry name" value="LRR_6"/>
    <property type="match status" value="1"/>
</dbReference>
<feature type="compositionally biased region" description="Gly residues" evidence="4">
    <location>
        <begin position="629"/>
        <end position="639"/>
    </location>
</feature>
<dbReference type="GeneID" id="5721005"/>
<feature type="compositionally biased region" description="Pro residues" evidence="4">
    <location>
        <begin position="520"/>
        <end position="533"/>
    </location>
</feature>
<keyword evidence="6" id="KW-1185">Reference proteome</keyword>
<feature type="compositionally biased region" description="Low complexity" evidence="4">
    <location>
        <begin position="1416"/>
        <end position="1429"/>
    </location>
</feature>
<evidence type="ECO:0000256" key="1">
    <source>
        <dbReference type="ARBA" id="ARBA00004430"/>
    </source>
</evidence>
<feature type="compositionally biased region" description="Low complexity" evidence="4">
    <location>
        <begin position="2125"/>
        <end position="2137"/>
    </location>
</feature>
<feature type="region of interest" description="Disordered" evidence="4">
    <location>
        <begin position="582"/>
        <end position="684"/>
    </location>
</feature>
<organism evidence="5 6">
    <name type="scientific">Chlamydomonas reinhardtii</name>
    <name type="common">Chlamydomonas smithii</name>
    <dbReference type="NCBI Taxonomy" id="3055"/>
    <lineage>
        <taxon>Eukaryota</taxon>
        <taxon>Viridiplantae</taxon>
        <taxon>Chlorophyta</taxon>
        <taxon>core chlorophytes</taxon>
        <taxon>Chlorophyceae</taxon>
        <taxon>CS clade</taxon>
        <taxon>Chlamydomonadales</taxon>
        <taxon>Chlamydomonadaceae</taxon>
        <taxon>Chlamydomonas</taxon>
    </lineage>
</organism>
<keyword evidence="2" id="KW-0963">Cytoplasm</keyword>
<feature type="region of interest" description="Disordered" evidence="4">
    <location>
        <begin position="334"/>
        <end position="395"/>
    </location>
</feature>
<dbReference type="GO" id="GO:0005930">
    <property type="term" value="C:axoneme"/>
    <property type="evidence" value="ECO:0007669"/>
    <property type="project" value="UniProtKB-SubCell"/>
</dbReference>
<feature type="compositionally biased region" description="Low complexity" evidence="4">
    <location>
        <begin position="1797"/>
        <end position="1806"/>
    </location>
</feature>
<keyword evidence="3" id="KW-0206">Cytoskeleton</keyword>
<dbReference type="SUPFAM" id="SSF52047">
    <property type="entry name" value="RNI-like"/>
    <property type="match status" value="1"/>
</dbReference>
<dbReference type="InterPro" id="IPR032675">
    <property type="entry name" value="LRR_dom_sf"/>
</dbReference>
<dbReference type="InParanoid" id="A0A2K3DQ36"/>
<dbReference type="SMART" id="SM00368">
    <property type="entry name" value="LRR_RI"/>
    <property type="match status" value="7"/>
</dbReference>
<dbReference type="InterPro" id="IPR052410">
    <property type="entry name" value="DRC5"/>
</dbReference>
<sequence>MLHTTTGVTTAGLVDGATAGSGPALPSGPATGREGRRSGPPAAVSISGNVEVLGPAGAASPGAGAESTSGGGNNSLGRMMGVPSPAAAPVTGALSPRPGARPGGGAGSVAPTPSGRALFTGAAGGGGVGGGGGGARPTTAMSTASVRTVGGAGGGGARPGRKGDAGKGGAAGAAGKVAAMTDLGDALTRFFQESMELAPKPPPKPPLSSSSSDGDDGAASSDDELAKEELDVLERLYLVMPHLESPGKGDVILAPYNPLGPGGVAAATPRFGPAATSSAASRPISAMPPSAAADAGAAGLAAGGGAGGAPAARVPTPASAAAAAVAQLSSLLPQGGGRGSGSGGVRGLSTSGATRSVSGGTASGGKAAAGGPDLIGGSSPKKSRSTGPSTGAASSNAVFLPSKTVLSFHQKALGITVPLGSSVPVPTSGPGVGGGAAGAAGPYGARSTPDEAPLTSAYVHRDADYLMMQQLVAAAVAAGQSRPSTAPAAKRASTPVGRSAAPAGKGGKGAAAAAGKNAKAPPPPPPSMPPRPAVPVHLQHLVRPGSASVGALIGRRQPAGIDPAIITAVVSGVPVDPVAGFGDGGSGGAGGGWAEGGLSSSNGAPAQRPVSPLRRPDGGAASNSRPGTSGAGAGGGGGKPASPQRGGSSGGLAASSATTPRPLSSGAGAGGSRPGTAPVGTAPVGTASWATNQLERLRGAAATRAAARTAMSPLRASLAGPISGLQSPRVAKALTEMEMDVLNRSMDSALQPLSRAAARLGTYGESFPTAQLFSNVSSAAASPMPPGGRPMTAWGPHSLSSTGMLPSLNDISGGSRPATAPAPGGPSLGGGAVAGSGGGGGGGLGVGLFGSPIVSRPAAAVAAAVLASTSAVPTPQLATGPPPAPIPGTAGAVTGMPGGEETGPRRKLRRQDFGQWEWPPGRGQATPYNVLYHVQDEMAAALEGTEAAESSHSGPCDRVGEVGRLLRRYRKQGCPPSFHLSHAINGVDQVVALVDVLAHPDLAELTELLLAGNSLGDDAFAPLAARLGSPACSALRSLDLGLNGLSASALPPLLPLLRDELAAMSKAQRIRRGLDAKPPHGVLTRLIMDANPIGDAGAELLCDAAASDYTQLAELRLSRCGLGERGAAACGRLLENSGAIRILDLSWNTLGRRGGQALGEGLRAANSVQQLFLQWTGITDVGASHLAKALKVNTSLVHLDMSGDSVSGDTSLVLLDSLADNGALKELVLRDNPVGVMAARKLLKAMHQGVLETVDLLGCSFSMGGSSVVWDPHDPDGSYDLDLEVPAHYQVAVELVGLAALMGLRSWRNSTLNGKPFRLMSTSKLQIPLRGRLHVEFASCTPLVRDEGPLSDGEVRSMWFNLVDPESAHTPAGPMFVSMYDGQLPPDALGSAPPSGLVSTQSGEAATGKAGGRGAAVGTRPPSGTTSGGAARPLKKAESVLNSGATAAGAAAASGGGAAAGSGAAAAKGAAAGAGSKKPGAAAGAGGKGKAGAGGGAGGRGDVSSTTELKGATDEWKLSLLEAMVTDVYLTCGQLKHMIRCFSGSQFKADAVVQAFGVLADTENFYAVLEELEPAMKAQVETRLGKVRLFFPENPTGRYTLMLGQLPHQCVARQLLQQYTQQYDAGLTDFPNSVCFTTCNMDGVATDVSDPRKLYLPQEGVLDLCFVDLRRVPPGLKPLSRAQFATLVAHLVNMEVLDPVALARIIDHPALPTAVSALRRWEAWTHRHPVSAHVPYLRAATHAVRVREDPEGVASTLAAIAAAEAAAASAAAAAVAASAAAAAGASTEGGPAPPAPAAAGTTATGTSRFGHGELPIRASTAGEPSYNRASNVGDETPRRVGFPASDGAAPASKAINNTGAAAAMQHSVSFSPGTATGVGTPAAEASAPDASGGGGTSPLRSKSLARRGGAPGGGPLLPLYVLDMERYCETIRVLSVRHYVTCWQLMQLIALLPPTATDERVETVTTFWARTVDREAHWMDVMRSLTNDQQVRVCQRLGYKNVFDPERAAMHYRLRMFRDDERQVAFELYNKTYDTSVSSVNLFRNLTIDGVPRRVNQGPTMWTVLKGNAPDTATPTTTLEFDFWWPDENAAANMAARTIQRAFRLRRDPKSCGMPPRPVEEKRAGGAAAAPNFAGFNKKSRSAAPSKMNAPKKGGADKKGK</sequence>
<dbReference type="ExpressionAtlas" id="A0A2K3DQ36">
    <property type="expression patterns" value="baseline and differential"/>
</dbReference>
<dbReference type="Gramene" id="PNW82607">
    <property type="protein sequence ID" value="PNW82607"/>
    <property type="gene ID" value="CHLRE_06g285900v5"/>
</dbReference>
<reference evidence="5 6" key="1">
    <citation type="journal article" date="2007" name="Science">
        <title>The Chlamydomonas genome reveals the evolution of key animal and plant functions.</title>
        <authorList>
            <person name="Merchant S.S."/>
            <person name="Prochnik S.E."/>
            <person name="Vallon O."/>
            <person name="Harris E.H."/>
            <person name="Karpowicz S.J."/>
            <person name="Witman G.B."/>
            <person name="Terry A."/>
            <person name="Salamov A."/>
            <person name="Fritz-Laylin L.K."/>
            <person name="Marechal-Drouard L."/>
            <person name="Marshall W.F."/>
            <person name="Qu L.H."/>
            <person name="Nelson D.R."/>
            <person name="Sanderfoot A.A."/>
            <person name="Spalding M.H."/>
            <person name="Kapitonov V.V."/>
            <person name="Ren Q."/>
            <person name="Ferris P."/>
            <person name="Lindquist E."/>
            <person name="Shapiro H."/>
            <person name="Lucas S.M."/>
            <person name="Grimwood J."/>
            <person name="Schmutz J."/>
            <person name="Cardol P."/>
            <person name="Cerutti H."/>
            <person name="Chanfreau G."/>
            <person name="Chen C.L."/>
            <person name="Cognat V."/>
            <person name="Croft M.T."/>
            <person name="Dent R."/>
            <person name="Dutcher S."/>
            <person name="Fernandez E."/>
            <person name="Fukuzawa H."/>
            <person name="Gonzalez-Ballester D."/>
            <person name="Gonzalez-Halphen D."/>
            <person name="Hallmann A."/>
            <person name="Hanikenne M."/>
            <person name="Hippler M."/>
            <person name="Inwood W."/>
            <person name="Jabbari K."/>
            <person name="Kalanon M."/>
            <person name="Kuras R."/>
            <person name="Lefebvre P.A."/>
            <person name="Lemaire S.D."/>
            <person name="Lobanov A.V."/>
            <person name="Lohr M."/>
            <person name="Manuell A."/>
            <person name="Meier I."/>
            <person name="Mets L."/>
            <person name="Mittag M."/>
            <person name="Mittelmeier T."/>
            <person name="Moroney J.V."/>
            <person name="Moseley J."/>
            <person name="Napoli C."/>
            <person name="Nedelcu A.M."/>
            <person name="Niyogi K."/>
            <person name="Novoselov S.V."/>
            <person name="Paulsen I.T."/>
            <person name="Pazour G."/>
            <person name="Purton S."/>
            <person name="Ral J.P."/>
            <person name="Riano-Pachon D.M."/>
            <person name="Riekhof W."/>
            <person name="Rymarquis L."/>
            <person name="Schroda M."/>
            <person name="Stern D."/>
            <person name="Umen J."/>
            <person name="Willows R."/>
            <person name="Wilson N."/>
            <person name="Zimmer S.L."/>
            <person name="Allmer J."/>
            <person name="Balk J."/>
            <person name="Bisova K."/>
            <person name="Chen C.J."/>
            <person name="Elias M."/>
            <person name="Gendler K."/>
            <person name="Hauser C."/>
            <person name="Lamb M.R."/>
            <person name="Ledford H."/>
            <person name="Long J.C."/>
            <person name="Minagawa J."/>
            <person name="Page M.D."/>
            <person name="Pan J."/>
            <person name="Pootakham W."/>
            <person name="Roje S."/>
            <person name="Rose A."/>
            <person name="Stahlberg E."/>
            <person name="Terauchi A.M."/>
            <person name="Yang P."/>
            <person name="Ball S."/>
            <person name="Bowler C."/>
            <person name="Dieckmann C.L."/>
            <person name="Gladyshev V.N."/>
            <person name="Green P."/>
            <person name="Jorgensen R."/>
            <person name="Mayfield S."/>
            <person name="Mueller-Roeber B."/>
            <person name="Rajamani S."/>
            <person name="Sayre R.T."/>
            <person name="Brokstein P."/>
            <person name="Dubchak I."/>
            <person name="Goodstein D."/>
            <person name="Hornick L."/>
            <person name="Huang Y.W."/>
            <person name="Jhaveri J."/>
            <person name="Luo Y."/>
            <person name="Martinez D."/>
            <person name="Ngau W.C."/>
            <person name="Otillar B."/>
            <person name="Poliakov A."/>
            <person name="Porter A."/>
            <person name="Szajkowski L."/>
            <person name="Werner G."/>
            <person name="Zhou K."/>
            <person name="Grigoriev I.V."/>
            <person name="Rokhsar D.S."/>
            <person name="Grossman A.R."/>
        </authorList>
    </citation>
    <scope>NUCLEOTIDE SEQUENCE [LARGE SCALE GENOMIC DNA]</scope>
    <source>
        <strain evidence="6">CC-503</strain>
    </source>
</reference>
<dbReference type="OMA" id="MHYRLRM"/>
<dbReference type="PANTHER" id="PTHR24107">
    <property type="entry name" value="YNEIN REGULATORY COMPLEX SUBUNIT 5"/>
    <property type="match status" value="1"/>
</dbReference>
<feature type="region of interest" description="Disordered" evidence="4">
    <location>
        <begin position="430"/>
        <end position="450"/>
    </location>
</feature>
<dbReference type="Gene3D" id="3.80.10.10">
    <property type="entry name" value="Ribonuclease Inhibitor"/>
    <property type="match status" value="1"/>
</dbReference>
<feature type="compositionally biased region" description="Gly residues" evidence="4">
    <location>
        <begin position="334"/>
        <end position="346"/>
    </location>
</feature>
<protein>
    <recommendedName>
        <fullName evidence="7">Flagellar associated protein</fullName>
    </recommendedName>
</protein>
<feature type="region of interest" description="Disordered" evidence="4">
    <location>
        <begin position="1387"/>
        <end position="1434"/>
    </location>
</feature>
<feature type="compositionally biased region" description="Gly residues" evidence="4">
    <location>
        <begin position="1483"/>
        <end position="1501"/>
    </location>
</feature>
<feature type="compositionally biased region" description="Low complexity" evidence="4">
    <location>
        <begin position="640"/>
        <end position="666"/>
    </location>
</feature>
<feature type="compositionally biased region" description="Acidic residues" evidence="4">
    <location>
        <begin position="213"/>
        <end position="224"/>
    </location>
</feature>
<feature type="region of interest" description="Disordered" evidence="4">
    <location>
        <begin position="272"/>
        <end position="291"/>
    </location>
</feature>
<feature type="region of interest" description="Disordered" evidence="4">
    <location>
        <begin position="1785"/>
        <end position="1849"/>
    </location>
</feature>
<feature type="region of interest" description="Disordered" evidence="4">
    <location>
        <begin position="809"/>
        <end position="834"/>
    </location>
</feature>
<feature type="region of interest" description="Disordered" evidence="4">
    <location>
        <begin position="1"/>
        <end position="171"/>
    </location>
</feature>
<dbReference type="EMBL" id="CM008967">
    <property type="protein sequence ID" value="PNW82607.1"/>
    <property type="molecule type" value="Genomic_DNA"/>
</dbReference>
<evidence type="ECO:0000256" key="4">
    <source>
        <dbReference type="SAM" id="MobiDB-lite"/>
    </source>
</evidence>
<feature type="compositionally biased region" description="Gly residues" evidence="4">
    <location>
        <begin position="582"/>
        <end position="595"/>
    </location>
</feature>
<feature type="region of interest" description="Disordered" evidence="4">
    <location>
        <begin position="1872"/>
        <end position="1908"/>
    </location>
</feature>
<evidence type="ECO:0000313" key="6">
    <source>
        <dbReference type="Proteomes" id="UP000006906"/>
    </source>
</evidence>
<feature type="region of interest" description="Disordered" evidence="4">
    <location>
        <begin position="1476"/>
        <end position="1507"/>
    </location>
</feature>
<feature type="region of interest" description="Disordered" evidence="4">
    <location>
        <begin position="480"/>
        <end position="534"/>
    </location>
</feature>
<feature type="region of interest" description="Disordered" evidence="4">
    <location>
        <begin position="2107"/>
        <end position="2161"/>
    </location>
</feature>
<feature type="region of interest" description="Disordered" evidence="4">
    <location>
        <begin position="196"/>
        <end position="224"/>
    </location>
</feature>
<feature type="compositionally biased region" description="Gly residues" evidence="4">
    <location>
        <begin position="122"/>
        <end position="135"/>
    </location>
</feature>
<dbReference type="OrthoDB" id="120976at2759"/>
<accession>A0A2K3DQ36</accession>
<dbReference type="RefSeq" id="XP_042924049.1">
    <property type="nucleotide sequence ID" value="XM_043063343.1"/>
</dbReference>
<feature type="compositionally biased region" description="Low complexity" evidence="4">
    <location>
        <begin position="510"/>
        <end position="519"/>
    </location>
</feature>
<evidence type="ECO:0000256" key="3">
    <source>
        <dbReference type="ARBA" id="ARBA00023212"/>
    </source>
</evidence>
<dbReference type="InterPro" id="IPR001611">
    <property type="entry name" value="Leu-rich_rpt"/>
</dbReference>
<feature type="compositionally biased region" description="Low complexity" evidence="4">
    <location>
        <begin position="54"/>
        <end position="68"/>
    </location>
</feature>
<dbReference type="PANTHER" id="PTHR24107:SF2">
    <property type="entry name" value="NLR FAMILY CARD DOMAIN CONTAINING 3"/>
    <property type="match status" value="1"/>
</dbReference>
<dbReference type="KEGG" id="cre:CHLRE_06g285900v5"/>
<evidence type="ECO:0008006" key="7">
    <source>
        <dbReference type="Google" id="ProtNLM"/>
    </source>
</evidence>
<evidence type="ECO:0000256" key="2">
    <source>
        <dbReference type="ARBA" id="ARBA00022490"/>
    </source>
</evidence>
<proteinExistence type="predicted"/>
<comment type="subcellular location">
    <subcellularLocation>
        <location evidence="1">Cytoplasm</location>
        <location evidence="1">Cytoskeleton</location>
        <location evidence="1">Cilium axoneme</location>
    </subcellularLocation>
</comment>